<feature type="compositionally biased region" description="Basic and acidic residues" evidence="1">
    <location>
        <begin position="1"/>
        <end position="41"/>
    </location>
</feature>
<evidence type="ECO:0000313" key="5">
    <source>
        <dbReference type="Proteomes" id="UP000254476"/>
    </source>
</evidence>
<feature type="compositionally biased region" description="Basic and acidic residues" evidence="1">
    <location>
        <begin position="52"/>
        <end position="61"/>
    </location>
</feature>
<accession>A0A378J926</accession>
<dbReference type="EMBL" id="LNYE01000022">
    <property type="protein sequence ID" value="KTD10676.1"/>
    <property type="molecule type" value="Genomic_DNA"/>
</dbReference>
<name>A0A378J926_9GAMM</name>
<sequence length="81" mass="9310">MSNSKWDEIHKKAQEENLKSDVEKEVENKYDSEDTEAERLYIRNTQIGGAVDTKEELDAQKHNLGPKDTPIENDEPNTPKP</sequence>
<evidence type="ECO:0000313" key="4">
    <source>
        <dbReference type="Proteomes" id="UP000054691"/>
    </source>
</evidence>
<evidence type="ECO:0000313" key="2">
    <source>
        <dbReference type="EMBL" id="KTD10676.1"/>
    </source>
</evidence>
<dbReference type="Proteomes" id="UP000254476">
    <property type="component" value="Unassembled WGS sequence"/>
</dbReference>
<reference evidence="3 5" key="2">
    <citation type="submission" date="2018-06" db="EMBL/GenBank/DDBJ databases">
        <authorList>
            <consortium name="Pathogen Informatics"/>
            <person name="Doyle S."/>
        </authorList>
    </citation>
    <scope>NUCLEOTIDE SEQUENCE [LARGE SCALE GENOMIC DNA]</scope>
    <source>
        <strain evidence="3 5">NCTC12388</strain>
    </source>
</reference>
<dbReference type="OrthoDB" id="5652521at2"/>
<organism evidence="3 5">
    <name type="scientific">Legionella gratiana</name>
    <dbReference type="NCBI Taxonomy" id="45066"/>
    <lineage>
        <taxon>Bacteria</taxon>
        <taxon>Pseudomonadati</taxon>
        <taxon>Pseudomonadota</taxon>
        <taxon>Gammaproteobacteria</taxon>
        <taxon>Legionellales</taxon>
        <taxon>Legionellaceae</taxon>
        <taxon>Legionella</taxon>
    </lineage>
</organism>
<dbReference type="RefSeq" id="WP_058498792.1">
    <property type="nucleotide sequence ID" value="NZ_CAAAHW010000001.1"/>
</dbReference>
<reference evidence="2 4" key="1">
    <citation type="submission" date="2015-11" db="EMBL/GenBank/DDBJ databases">
        <title>Genomic analysis of 38 Legionella species identifies large and diverse effector repertoires.</title>
        <authorList>
            <person name="Burstein D."/>
            <person name="Amaro F."/>
            <person name="Zusman T."/>
            <person name="Lifshitz Z."/>
            <person name="Cohen O."/>
            <person name="Gilbert J.A."/>
            <person name="Pupko T."/>
            <person name="Shuman H.A."/>
            <person name="Segal G."/>
        </authorList>
    </citation>
    <scope>NUCLEOTIDE SEQUENCE [LARGE SCALE GENOMIC DNA]</scope>
    <source>
        <strain evidence="2 4">Lyon 8420412</strain>
    </source>
</reference>
<dbReference type="STRING" id="45066.Lgra_1642"/>
<dbReference type="EMBL" id="UGOB01000001">
    <property type="protein sequence ID" value="STX43678.1"/>
    <property type="molecule type" value="Genomic_DNA"/>
</dbReference>
<evidence type="ECO:0000313" key="3">
    <source>
        <dbReference type="EMBL" id="STX43678.1"/>
    </source>
</evidence>
<protein>
    <submittedName>
        <fullName evidence="3">Uncharacterized protein</fullName>
    </submittedName>
</protein>
<dbReference type="AlphaFoldDB" id="A0A378J926"/>
<dbReference type="Proteomes" id="UP000054691">
    <property type="component" value="Unassembled WGS sequence"/>
</dbReference>
<gene>
    <name evidence="2" type="ORF">Lgra_1642</name>
    <name evidence="3" type="ORF">NCTC12388_01172</name>
</gene>
<proteinExistence type="predicted"/>
<keyword evidence="4" id="KW-1185">Reference proteome</keyword>
<evidence type="ECO:0000256" key="1">
    <source>
        <dbReference type="SAM" id="MobiDB-lite"/>
    </source>
</evidence>
<feature type="region of interest" description="Disordered" evidence="1">
    <location>
        <begin position="1"/>
        <end position="81"/>
    </location>
</feature>